<evidence type="ECO:0000313" key="2">
    <source>
        <dbReference type="EMBL" id="VDD05426.1"/>
    </source>
</evidence>
<accession>A0A3P6BRS4</accession>
<name>A0A3P6BRS4_BRAOL</name>
<reference evidence="2" key="1">
    <citation type="submission" date="2018-11" db="EMBL/GenBank/DDBJ databases">
        <authorList>
            <consortium name="Genoscope - CEA"/>
            <person name="William W."/>
        </authorList>
    </citation>
    <scope>NUCLEOTIDE SEQUENCE</scope>
</reference>
<proteinExistence type="predicted"/>
<protein>
    <submittedName>
        <fullName evidence="2">Uncharacterized protein</fullName>
    </submittedName>
</protein>
<gene>
    <name evidence="2" type="ORF">BOLC4T22500H</name>
</gene>
<feature type="region of interest" description="Disordered" evidence="1">
    <location>
        <begin position="1"/>
        <end position="71"/>
    </location>
</feature>
<organism evidence="2">
    <name type="scientific">Brassica oleracea</name>
    <name type="common">Wild cabbage</name>
    <dbReference type="NCBI Taxonomy" id="3712"/>
    <lineage>
        <taxon>Eukaryota</taxon>
        <taxon>Viridiplantae</taxon>
        <taxon>Streptophyta</taxon>
        <taxon>Embryophyta</taxon>
        <taxon>Tracheophyta</taxon>
        <taxon>Spermatophyta</taxon>
        <taxon>Magnoliopsida</taxon>
        <taxon>eudicotyledons</taxon>
        <taxon>Gunneridae</taxon>
        <taxon>Pentapetalae</taxon>
        <taxon>rosids</taxon>
        <taxon>malvids</taxon>
        <taxon>Brassicales</taxon>
        <taxon>Brassicaceae</taxon>
        <taxon>Brassiceae</taxon>
        <taxon>Brassica</taxon>
    </lineage>
</organism>
<evidence type="ECO:0000256" key="1">
    <source>
        <dbReference type="SAM" id="MobiDB-lite"/>
    </source>
</evidence>
<dbReference type="AlphaFoldDB" id="A0A3P6BRS4"/>
<sequence>MRSPKLLLNDKEEEEVSGDELGSDFFSDGDGDGEEKDDDGDEEEDTEPLADDFLDGRDEEEGTLGSDSDSDLEKEIVRVLSNFKDLRSEEVNLLNSLRLILVLITAG</sequence>
<feature type="compositionally biased region" description="Acidic residues" evidence="1">
    <location>
        <begin position="11"/>
        <end position="70"/>
    </location>
</feature>
<dbReference type="EMBL" id="LR031873">
    <property type="protein sequence ID" value="VDD05426.1"/>
    <property type="molecule type" value="Genomic_DNA"/>
</dbReference>